<reference evidence="2" key="1">
    <citation type="journal article" date="2020" name="Stud. Mycol.">
        <title>101 Dothideomycetes genomes: a test case for predicting lifestyles and emergence of pathogens.</title>
        <authorList>
            <person name="Haridas S."/>
            <person name="Albert R."/>
            <person name="Binder M."/>
            <person name="Bloem J."/>
            <person name="Labutti K."/>
            <person name="Salamov A."/>
            <person name="Andreopoulos B."/>
            <person name="Baker S."/>
            <person name="Barry K."/>
            <person name="Bills G."/>
            <person name="Bluhm B."/>
            <person name="Cannon C."/>
            <person name="Castanera R."/>
            <person name="Culley D."/>
            <person name="Daum C."/>
            <person name="Ezra D."/>
            <person name="Gonzalez J."/>
            <person name="Henrissat B."/>
            <person name="Kuo A."/>
            <person name="Liang C."/>
            <person name="Lipzen A."/>
            <person name="Lutzoni F."/>
            <person name="Magnuson J."/>
            <person name="Mondo S."/>
            <person name="Nolan M."/>
            <person name="Ohm R."/>
            <person name="Pangilinan J."/>
            <person name="Park H.-J."/>
            <person name="Ramirez L."/>
            <person name="Alfaro M."/>
            <person name="Sun H."/>
            <person name="Tritt A."/>
            <person name="Yoshinaga Y."/>
            <person name="Zwiers L.-H."/>
            <person name="Turgeon B."/>
            <person name="Goodwin S."/>
            <person name="Spatafora J."/>
            <person name="Crous P."/>
            <person name="Grigoriev I."/>
        </authorList>
    </citation>
    <scope>NUCLEOTIDE SEQUENCE</scope>
    <source>
        <strain evidence="2">CBS 627.86</strain>
    </source>
</reference>
<keyword evidence="1" id="KW-0732">Signal</keyword>
<evidence type="ECO:0000313" key="2">
    <source>
        <dbReference type="EMBL" id="KAF2119859.1"/>
    </source>
</evidence>
<protein>
    <submittedName>
        <fullName evidence="2">Uncharacterized protein</fullName>
    </submittedName>
</protein>
<keyword evidence="3" id="KW-1185">Reference proteome</keyword>
<accession>A0A6A5ZKI2</accession>
<evidence type="ECO:0000313" key="3">
    <source>
        <dbReference type="Proteomes" id="UP000799770"/>
    </source>
</evidence>
<dbReference type="Proteomes" id="UP000799770">
    <property type="component" value="Unassembled WGS sequence"/>
</dbReference>
<organism evidence="2 3">
    <name type="scientific">Lophiotrema nucula</name>
    <dbReference type="NCBI Taxonomy" id="690887"/>
    <lineage>
        <taxon>Eukaryota</taxon>
        <taxon>Fungi</taxon>
        <taxon>Dikarya</taxon>
        <taxon>Ascomycota</taxon>
        <taxon>Pezizomycotina</taxon>
        <taxon>Dothideomycetes</taxon>
        <taxon>Pleosporomycetidae</taxon>
        <taxon>Pleosporales</taxon>
        <taxon>Lophiotremataceae</taxon>
        <taxon>Lophiotrema</taxon>
    </lineage>
</organism>
<feature type="signal peptide" evidence="1">
    <location>
        <begin position="1"/>
        <end position="22"/>
    </location>
</feature>
<dbReference type="EMBL" id="ML977314">
    <property type="protein sequence ID" value="KAF2119859.1"/>
    <property type="molecule type" value="Genomic_DNA"/>
</dbReference>
<evidence type="ECO:0000256" key="1">
    <source>
        <dbReference type="SAM" id="SignalP"/>
    </source>
</evidence>
<proteinExistence type="predicted"/>
<dbReference type="AlphaFoldDB" id="A0A6A5ZKI2"/>
<sequence length="98" mass="11142">MMCCSSRIHALILWTLSIFGQAQVPRPKAWRFDGVAAKGLSCGCEDFGTLKLPRCPLRDAKLFRQFEQVANSKAIYFAVTVDALHPYVRFNRRLPLRA</sequence>
<feature type="chain" id="PRO_5025509529" evidence="1">
    <location>
        <begin position="23"/>
        <end position="98"/>
    </location>
</feature>
<name>A0A6A5ZKI2_9PLEO</name>
<gene>
    <name evidence="2" type="ORF">BDV96DRAFT_566206</name>
</gene>